<accession>A0ABY2BC69</accession>
<reference evidence="1 2" key="1">
    <citation type="journal article" date="2015" name="Stand. Genomic Sci.">
        <title>Genomic Encyclopedia of Bacterial and Archaeal Type Strains, Phase III: the genomes of soil and plant-associated and newly described type strains.</title>
        <authorList>
            <person name="Whitman W.B."/>
            <person name="Woyke T."/>
            <person name="Klenk H.P."/>
            <person name="Zhou Y."/>
            <person name="Lilburn T.G."/>
            <person name="Beck B.J."/>
            <person name="De Vos P."/>
            <person name="Vandamme P."/>
            <person name="Eisen J.A."/>
            <person name="Garrity G."/>
            <person name="Hugenholtz P."/>
            <person name="Kyrpides N.C."/>
        </authorList>
    </citation>
    <scope>NUCLEOTIDE SEQUENCE [LARGE SCALE GENOMIC DNA]</scope>
    <source>
        <strain evidence="1 2">VKM Ac-2538</strain>
    </source>
</reference>
<protein>
    <submittedName>
        <fullName evidence="1">Uncharacterized protein</fullName>
    </submittedName>
</protein>
<name>A0ABY2BC69_9ACTN</name>
<organism evidence="1 2">
    <name type="scientific">Kribbella orskensis</name>
    <dbReference type="NCBI Taxonomy" id="2512216"/>
    <lineage>
        <taxon>Bacteria</taxon>
        <taxon>Bacillati</taxon>
        <taxon>Actinomycetota</taxon>
        <taxon>Actinomycetes</taxon>
        <taxon>Propionibacteriales</taxon>
        <taxon>Kribbellaceae</taxon>
        <taxon>Kribbella</taxon>
    </lineage>
</organism>
<sequence length="63" mass="6387">MPGPGVLAEPAGALLPAARFELRAAHDAFNSMGAEAFAERAGRELAATGERPCASGRSAYPSS</sequence>
<keyword evidence="2" id="KW-1185">Reference proteome</keyword>
<gene>
    <name evidence="1" type="ORF">EV644_12372</name>
</gene>
<comment type="caution">
    <text evidence="1">The sequence shown here is derived from an EMBL/GenBank/DDBJ whole genome shotgun (WGS) entry which is preliminary data.</text>
</comment>
<evidence type="ECO:0000313" key="1">
    <source>
        <dbReference type="EMBL" id="TCO13240.1"/>
    </source>
</evidence>
<proteinExistence type="predicted"/>
<dbReference type="Proteomes" id="UP000295818">
    <property type="component" value="Unassembled WGS sequence"/>
</dbReference>
<evidence type="ECO:0000313" key="2">
    <source>
        <dbReference type="Proteomes" id="UP000295818"/>
    </source>
</evidence>
<dbReference type="EMBL" id="SLWM01000023">
    <property type="protein sequence ID" value="TCO13240.1"/>
    <property type="molecule type" value="Genomic_DNA"/>
</dbReference>